<gene>
    <name evidence="5" type="ordered locus">Mnod_1335</name>
</gene>
<dbReference type="EMBL" id="CP001349">
    <property type="protein sequence ID" value="ACL56335.1"/>
    <property type="molecule type" value="Genomic_DNA"/>
</dbReference>
<dbReference type="PANTHER" id="PTHR22576">
    <property type="entry name" value="MUCOSA ASSOCIATED LYMPHOID TISSUE LYMPHOMA TRANSLOCATION PROTEIN 1/PARACASPASE"/>
    <property type="match status" value="1"/>
</dbReference>
<dbReference type="PROSITE" id="PS50005">
    <property type="entry name" value="TPR"/>
    <property type="match status" value="1"/>
</dbReference>
<feature type="repeat" description="TPR" evidence="1">
    <location>
        <begin position="377"/>
        <end position="410"/>
    </location>
</feature>
<proteinExistence type="predicted"/>
<dbReference type="PANTHER" id="PTHR22576:SF37">
    <property type="entry name" value="MUCOSA-ASSOCIATED LYMPHOID TISSUE LYMPHOMA TRANSLOCATION PROTEIN 1"/>
    <property type="match status" value="1"/>
</dbReference>
<evidence type="ECO:0000313" key="5">
    <source>
        <dbReference type="EMBL" id="ACL56335.1"/>
    </source>
</evidence>
<dbReference type="HOGENOM" id="CLU_041791_0_0_5"/>
<accession>B8ILZ1</accession>
<protein>
    <submittedName>
        <fullName evidence="5">Peptidase C14 caspase catalytic subunit p20</fullName>
    </submittedName>
</protein>
<dbReference type="eggNOG" id="COG0457">
    <property type="taxonomic scope" value="Bacteria"/>
</dbReference>
<keyword evidence="3" id="KW-0732">Signal</keyword>
<dbReference type="Proteomes" id="UP000008207">
    <property type="component" value="Chromosome"/>
</dbReference>
<dbReference type="Pfam" id="PF00656">
    <property type="entry name" value="Peptidase_C14"/>
    <property type="match status" value="1"/>
</dbReference>
<dbReference type="InterPro" id="IPR001309">
    <property type="entry name" value="Pept_C14_p20"/>
</dbReference>
<dbReference type="Gene3D" id="3.40.50.1460">
    <property type="match status" value="1"/>
</dbReference>
<dbReference type="SUPFAM" id="SSF52129">
    <property type="entry name" value="Caspase-like"/>
    <property type="match status" value="1"/>
</dbReference>
<reference evidence="5 6" key="1">
    <citation type="submission" date="2009-01" db="EMBL/GenBank/DDBJ databases">
        <title>Complete sequence of chromosome of Methylobacterium nodulans ORS 2060.</title>
        <authorList>
            <consortium name="US DOE Joint Genome Institute"/>
            <person name="Lucas S."/>
            <person name="Copeland A."/>
            <person name="Lapidus A."/>
            <person name="Glavina del Rio T."/>
            <person name="Dalin E."/>
            <person name="Tice H."/>
            <person name="Bruce D."/>
            <person name="Goodwin L."/>
            <person name="Pitluck S."/>
            <person name="Sims D."/>
            <person name="Brettin T."/>
            <person name="Detter J.C."/>
            <person name="Han C."/>
            <person name="Larimer F."/>
            <person name="Land M."/>
            <person name="Hauser L."/>
            <person name="Kyrpides N."/>
            <person name="Ivanova N."/>
            <person name="Marx C.J."/>
            <person name="Richardson P."/>
        </authorList>
    </citation>
    <scope>NUCLEOTIDE SEQUENCE [LARGE SCALE GENOMIC DNA]</scope>
    <source>
        <strain evidence="6">LMG 21967 / CNCM I-2342 / ORS 2060</strain>
    </source>
</reference>
<evidence type="ECO:0000256" key="3">
    <source>
        <dbReference type="SAM" id="SignalP"/>
    </source>
</evidence>
<evidence type="ECO:0000313" key="6">
    <source>
        <dbReference type="Proteomes" id="UP000008207"/>
    </source>
</evidence>
<dbReference type="STRING" id="460265.Mnod_1335"/>
<dbReference type="GO" id="GO:0004197">
    <property type="term" value="F:cysteine-type endopeptidase activity"/>
    <property type="evidence" value="ECO:0007669"/>
    <property type="project" value="InterPro"/>
</dbReference>
<evidence type="ECO:0000259" key="4">
    <source>
        <dbReference type="PROSITE" id="PS50208"/>
    </source>
</evidence>
<dbReference type="RefSeq" id="WP_015928031.1">
    <property type="nucleotide sequence ID" value="NC_011894.1"/>
</dbReference>
<dbReference type="PROSITE" id="PS50208">
    <property type="entry name" value="CASPASE_P20"/>
    <property type="match status" value="1"/>
</dbReference>
<dbReference type="InterPro" id="IPR052039">
    <property type="entry name" value="Caspase-related_regulators"/>
</dbReference>
<feature type="signal peptide" evidence="3">
    <location>
        <begin position="1"/>
        <end position="24"/>
    </location>
</feature>
<dbReference type="InterPro" id="IPR019734">
    <property type="entry name" value="TPR_rpt"/>
</dbReference>
<dbReference type="AlphaFoldDB" id="B8ILZ1"/>
<sequence length="522" mass="57292">MRALWIVGIVLAFSACLAIQPVFAQSKAGDRIALVIGNAQYPDSDTALTTPVPDARALATALQQKGYTVDVNENMAKLAMQAALARLYDKIKSGSTVLFYFSGYGIQSNKQNYLIPVDAQIWTEPDLRRDGFNVETIIGEIQKRGADLKVVILDAANRNPFERRFRSFANGLAPVAEAPPNTLVFYSTQPGQMLRQVSTAKSAFAEELVRQIGSTDALTRTVFDRARSAVSTATQGAQLPWLFSTLKDSPAPKDSPTAWVDPGPAKKTPEKEARIIEIPGPGPGPTPAGRPEPSPDPAGEFSTARRAGTKEAFERFLGRFPDGAWAERARAEIARLDEHAKPAPAPKVPQPPLPYNREEERLKAELNKALERNPADGAALYRRGQLYAIHREYTLALADFDEVIRLNPQDVEALNNRCWVRAMIDELDRALRDCNEALKLRPNFPDALDSRGLVNLKIGLPGLAIRDYDAALKGNGKQASSLYGRGMARVRTGETEEGKSDINDALRMDPGLEKEFAQYGIR</sequence>
<dbReference type="SMART" id="SM00028">
    <property type="entry name" value="TPR"/>
    <property type="match status" value="4"/>
</dbReference>
<dbReference type="SUPFAM" id="SSF48452">
    <property type="entry name" value="TPR-like"/>
    <property type="match status" value="1"/>
</dbReference>
<feature type="region of interest" description="Disordered" evidence="2">
    <location>
        <begin position="247"/>
        <end position="302"/>
    </location>
</feature>
<dbReference type="InterPro" id="IPR011600">
    <property type="entry name" value="Pept_C14_caspase"/>
</dbReference>
<name>B8ILZ1_METNO</name>
<keyword evidence="1" id="KW-0802">TPR repeat</keyword>
<dbReference type="eggNOG" id="COG4249">
    <property type="taxonomic scope" value="Bacteria"/>
</dbReference>
<feature type="domain" description="Caspase family p20" evidence="4">
    <location>
        <begin position="29"/>
        <end position="108"/>
    </location>
</feature>
<keyword evidence="6" id="KW-1185">Reference proteome</keyword>
<evidence type="ECO:0000256" key="1">
    <source>
        <dbReference type="PROSITE-ProRule" id="PRU00339"/>
    </source>
</evidence>
<feature type="compositionally biased region" description="Pro residues" evidence="2">
    <location>
        <begin position="280"/>
        <end position="296"/>
    </location>
</feature>
<feature type="chain" id="PRO_5002871981" evidence="3">
    <location>
        <begin position="25"/>
        <end position="522"/>
    </location>
</feature>
<evidence type="ECO:0000256" key="2">
    <source>
        <dbReference type="SAM" id="MobiDB-lite"/>
    </source>
</evidence>
<dbReference type="KEGG" id="mno:Mnod_1335"/>
<organism evidence="5 6">
    <name type="scientific">Methylobacterium nodulans (strain LMG 21967 / CNCM I-2342 / ORS 2060)</name>
    <dbReference type="NCBI Taxonomy" id="460265"/>
    <lineage>
        <taxon>Bacteria</taxon>
        <taxon>Pseudomonadati</taxon>
        <taxon>Pseudomonadota</taxon>
        <taxon>Alphaproteobacteria</taxon>
        <taxon>Hyphomicrobiales</taxon>
        <taxon>Methylobacteriaceae</taxon>
        <taxon>Methylobacterium</taxon>
    </lineage>
</organism>
<dbReference type="GO" id="GO:0006508">
    <property type="term" value="P:proteolysis"/>
    <property type="evidence" value="ECO:0007669"/>
    <property type="project" value="InterPro"/>
</dbReference>
<dbReference type="Pfam" id="PF13432">
    <property type="entry name" value="TPR_16"/>
    <property type="match status" value="1"/>
</dbReference>
<dbReference type="Gene3D" id="1.25.40.10">
    <property type="entry name" value="Tetratricopeptide repeat domain"/>
    <property type="match status" value="1"/>
</dbReference>
<dbReference type="InterPro" id="IPR011990">
    <property type="entry name" value="TPR-like_helical_dom_sf"/>
</dbReference>
<dbReference type="PROSITE" id="PS51257">
    <property type="entry name" value="PROKAR_LIPOPROTEIN"/>
    <property type="match status" value="1"/>
</dbReference>
<dbReference type="InterPro" id="IPR029030">
    <property type="entry name" value="Caspase-like_dom_sf"/>
</dbReference>
<dbReference type="OrthoDB" id="9768004at2"/>